<keyword evidence="3" id="KW-1185">Reference proteome</keyword>
<evidence type="ECO:0000313" key="3">
    <source>
        <dbReference type="Proteomes" id="UP001369086"/>
    </source>
</evidence>
<keyword evidence="1" id="KW-0175">Coiled coil</keyword>
<sequence>MSNHRPDSALKLIDVSRNDAFRSFSPTSLSNRAVNELQEQISVLKRQLEEKEELILSLTTGRNASRPDYQKEAPDSFLDMPVTREHLNRYRLAAEAVRSELAALQVKYECASTELQEVKSRLASREASVHELKGEMESYKENNARQASLISSLRKCVQETEQETGVMASSKNRAEISLHTVSKENSVLKERVEELEGKLRKYINEWDDTKQQASSSERKYKEFLVQLASRMDVECRGRDDPQDFIVSQLDKLYNENTRQKCRIASLEETVAAHEVESKASRETVMRLVSEVGREQRAAASFTKEVESLRQELENTILAKRSLERENRALQERLEASRRAWEASKLELGTLEKQSKELDGSLRSSLCEAKSNQSLLQAFKEELAALLSGRSGTVHPTEEAIKERIQEICSSRESQKESLSQMEVKASRLTDQLERQTELHEAALQRARQTEEQLGEIQERLSSMEGELVSGDVFRDGLSHEKQNYMRFLDELSEKMKLDRVVRDLGFDMRLDAIQSRAEQLVKLESNAVVENKTLAHNLNRKLKTQKEQLESKELHMELLRKKIAQLEEEKRSRTALAVERDEANLTVRKLQRKVERLQKELGATRLFNTDLKSKLSDTNELKIKTLEQNKTIEEMNKSLDKVEKVKVKMEKRLTSVKSALDFTEHEAKEERQRTHSLLEAVTSELATLKHTMGELAKRERQLVDFRQVVSRMLGLNVSTLALPDYEIVKRLEKLIQGHHSHGVACLCLDNSREQLNQDFTTRYNHARGTLTAPSAADKFHNAAS</sequence>
<feature type="coiled-coil region" evidence="1">
    <location>
        <begin position="532"/>
        <end position="600"/>
    </location>
</feature>
<feature type="coiled-coil region" evidence="1">
    <location>
        <begin position="411"/>
        <end position="466"/>
    </location>
</feature>
<gene>
    <name evidence="2" type="ORF">HHUSO_G6680</name>
</gene>
<dbReference type="EMBL" id="JAHFZB010000005">
    <property type="protein sequence ID" value="KAK6489767.1"/>
    <property type="molecule type" value="Genomic_DNA"/>
</dbReference>
<evidence type="ECO:0000256" key="1">
    <source>
        <dbReference type="SAM" id="Coils"/>
    </source>
</evidence>
<reference evidence="2 3" key="1">
    <citation type="submission" date="2021-05" db="EMBL/GenBank/DDBJ databases">
        <authorList>
            <person name="Zahm M."/>
            <person name="Klopp C."/>
            <person name="Cabau C."/>
            <person name="Kuhl H."/>
            <person name="Suciu R."/>
            <person name="Ciorpac M."/>
            <person name="Holostenco D."/>
            <person name="Gessner J."/>
            <person name="Wuertz S."/>
            <person name="Hohne C."/>
            <person name="Stock M."/>
            <person name="Gislard M."/>
            <person name="Lluch J."/>
            <person name="Milhes M."/>
            <person name="Lampietro C."/>
            <person name="Lopez Roques C."/>
            <person name="Donnadieu C."/>
            <person name="Du K."/>
            <person name="Schartl M."/>
            <person name="Guiguen Y."/>
        </authorList>
    </citation>
    <scope>NUCLEOTIDE SEQUENCE [LARGE SCALE GENOMIC DNA]</scope>
    <source>
        <strain evidence="2">Hh-F2</strain>
        <tissue evidence="2">Blood</tissue>
    </source>
</reference>
<name>A0ABR0ZY59_HUSHU</name>
<dbReference type="Proteomes" id="UP001369086">
    <property type="component" value="Unassembled WGS sequence"/>
</dbReference>
<dbReference type="InterPro" id="IPR039139">
    <property type="entry name" value="CCDC170-like"/>
</dbReference>
<accession>A0ABR0ZY59</accession>
<dbReference type="PANTHER" id="PTHR18863:SF4">
    <property type="entry name" value="COILED-COIL DOMAIN-CONTAINING PROTEIN 170"/>
    <property type="match status" value="1"/>
</dbReference>
<dbReference type="PANTHER" id="PTHR18863">
    <property type="entry name" value="TSEC-2-RELATED"/>
    <property type="match status" value="1"/>
</dbReference>
<dbReference type="Gene3D" id="1.10.287.1490">
    <property type="match status" value="1"/>
</dbReference>
<feature type="coiled-coil region" evidence="1">
    <location>
        <begin position="249"/>
        <end position="339"/>
    </location>
</feature>
<protein>
    <submittedName>
        <fullName evidence="2">Coiled-coil domain-containing protein 170 isoform X1</fullName>
    </submittedName>
</protein>
<comment type="caution">
    <text evidence="2">The sequence shown here is derived from an EMBL/GenBank/DDBJ whole genome shotgun (WGS) entry which is preliminary data.</text>
</comment>
<proteinExistence type="predicted"/>
<feature type="coiled-coil region" evidence="1">
    <location>
        <begin position="178"/>
        <end position="212"/>
    </location>
</feature>
<organism evidence="2 3">
    <name type="scientific">Huso huso</name>
    <name type="common">Beluga</name>
    <name type="synonym">Acipenser huso</name>
    <dbReference type="NCBI Taxonomy" id="61971"/>
    <lineage>
        <taxon>Eukaryota</taxon>
        <taxon>Metazoa</taxon>
        <taxon>Chordata</taxon>
        <taxon>Craniata</taxon>
        <taxon>Vertebrata</taxon>
        <taxon>Euteleostomi</taxon>
        <taxon>Actinopterygii</taxon>
        <taxon>Chondrostei</taxon>
        <taxon>Acipenseriformes</taxon>
        <taxon>Acipenseridae</taxon>
        <taxon>Huso</taxon>
    </lineage>
</organism>
<feature type="coiled-coil region" evidence="1">
    <location>
        <begin position="87"/>
        <end position="142"/>
    </location>
</feature>
<evidence type="ECO:0000313" key="2">
    <source>
        <dbReference type="EMBL" id="KAK6489767.1"/>
    </source>
</evidence>